<feature type="domain" description="FAD-binding" evidence="5">
    <location>
        <begin position="16"/>
        <end position="99"/>
    </location>
</feature>
<comment type="similarity">
    <text evidence="3">Belongs to the 3-hydroxybenzoate 6-hydroxylase family.</text>
</comment>
<evidence type="ECO:0000256" key="3">
    <source>
        <dbReference type="ARBA" id="ARBA00024018"/>
    </source>
</evidence>
<dbReference type="GO" id="GO:0071949">
    <property type="term" value="F:FAD binding"/>
    <property type="evidence" value="ECO:0007669"/>
    <property type="project" value="InterPro"/>
</dbReference>
<dbReference type="InterPro" id="IPR044560">
    <property type="entry name" value="MOase"/>
</dbReference>
<dbReference type="Gene3D" id="3.50.50.60">
    <property type="entry name" value="FAD/NAD(P)-binding domain"/>
    <property type="match status" value="1"/>
</dbReference>
<organism evidence="6">
    <name type="scientific">Setaria italica</name>
    <name type="common">Foxtail millet</name>
    <name type="synonym">Panicum italicum</name>
    <dbReference type="NCBI Taxonomy" id="4555"/>
    <lineage>
        <taxon>Eukaryota</taxon>
        <taxon>Viridiplantae</taxon>
        <taxon>Streptophyta</taxon>
        <taxon>Embryophyta</taxon>
        <taxon>Tracheophyta</taxon>
        <taxon>Spermatophyta</taxon>
        <taxon>Magnoliopsida</taxon>
        <taxon>Liliopsida</taxon>
        <taxon>Poales</taxon>
        <taxon>Poaceae</taxon>
        <taxon>PACMAD clade</taxon>
        <taxon>Panicoideae</taxon>
        <taxon>Panicodae</taxon>
        <taxon>Paniceae</taxon>
        <taxon>Cenchrinae</taxon>
        <taxon>Setaria</taxon>
    </lineage>
</organism>
<evidence type="ECO:0000259" key="5">
    <source>
        <dbReference type="Pfam" id="PF01494"/>
    </source>
</evidence>
<reference evidence="6" key="1">
    <citation type="journal article" date="2012" name="Nat. Biotechnol.">
        <title>Reference genome sequence of the model plant Setaria.</title>
        <authorList>
            <person name="Bennetzen J.L."/>
            <person name="Schmutz J."/>
            <person name="Wang H."/>
            <person name="Percifield R."/>
            <person name="Hawkins J."/>
            <person name="Pontaroli A.C."/>
            <person name="Estep M."/>
            <person name="Feng L."/>
            <person name="Vaughn J.N."/>
            <person name="Grimwood J."/>
            <person name="Jenkins J."/>
            <person name="Barry K."/>
            <person name="Lindquist E."/>
            <person name="Hellsten U."/>
            <person name="Deshpande S."/>
            <person name="Wang X."/>
            <person name="Wu X."/>
            <person name="Mitros T."/>
            <person name="Triplett J."/>
            <person name="Yang X."/>
            <person name="Ye C.Y."/>
            <person name="Mauro-Herrera M."/>
            <person name="Wang L."/>
            <person name="Li P."/>
            <person name="Sharma M."/>
            <person name="Sharma R."/>
            <person name="Ronald P.C."/>
            <person name="Panaud O."/>
            <person name="Kellogg E.A."/>
            <person name="Brutnell T.P."/>
            <person name="Doust A.N."/>
            <person name="Tuskan G.A."/>
            <person name="Rokhsar D."/>
            <person name="Devos K.M."/>
        </authorList>
    </citation>
    <scope>NUCLEOTIDE SEQUENCE [LARGE SCALE GENOMIC DNA]</scope>
    <source>
        <strain evidence="6">Yugu1</strain>
    </source>
</reference>
<dbReference type="STRING" id="4555.A0A368SVM4"/>
<evidence type="ECO:0000256" key="2">
    <source>
        <dbReference type="ARBA" id="ARBA00023033"/>
    </source>
</evidence>
<name>A0A368SVM4_SETIT</name>
<dbReference type="EMBL" id="CM003536">
    <property type="protein sequence ID" value="RCV46488.1"/>
    <property type="molecule type" value="Genomic_DNA"/>
</dbReference>
<evidence type="ECO:0000256" key="4">
    <source>
        <dbReference type="SAM" id="MobiDB-lite"/>
    </source>
</evidence>
<evidence type="ECO:0000256" key="1">
    <source>
        <dbReference type="ARBA" id="ARBA00023002"/>
    </source>
</evidence>
<dbReference type="GO" id="GO:0004497">
    <property type="term" value="F:monooxygenase activity"/>
    <property type="evidence" value="ECO:0007669"/>
    <property type="project" value="UniProtKB-KW"/>
</dbReference>
<gene>
    <name evidence="6" type="ORF">SETIT_9G536300v2</name>
</gene>
<protein>
    <recommendedName>
        <fullName evidence="5">FAD-binding domain-containing protein</fullName>
    </recommendedName>
</protein>
<keyword evidence="1" id="KW-0560">Oxidoreductase</keyword>
<dbReference type="PANTHER" id="PTHR45934:SF4">
    <property type="entry name" value="OS03G0155000 PROTEIN"/>
    <property type="match status" value="1"/>
</dbReference>
<reference evidence="6" key="2">
    <citation type="submission" date="2015-07" db="EMBL/GenBank/DDBJ databases">
        <authorList>
            <person name="Noorani M."/>
        </authorList>
    </citation>
    <scope>NUCLEOTIDE SEQUENCE</scope>
    <source>
        <strain evidence="6">Yugu1</strain>
    </source>
</reference>
<sequence length="161" mass="16977">MRPQPAQAQAMEAVEDIVIAGAGLAGLATARGLHRKGVRSLVLESSLMLRASGFAFTTWTNAFRALDTLGVGDKIQHRTTQRVIVRHWETSHFSGADADARCGKAVKRGPGRRQQGAHEAFGGEHAGEGEGQCEAGDGEDEQGRGYDGRGRGRDAGDGGLP</sequence>
<dbReference type="OrthoDB" id="1878542at2759"/>
<dbReference type="InterPro" id="IPR036188">
    <property type="entry name" value="FAD/NAD-bd_sf"/>
</dbReference>
<dbReference type="PANTHER" id="PTHR45934">
    <property type="entry name" value="FAD/NAD(P)-BINDING OXIDOREDUCTASE FAMILY PROTEIN"/>
    <property type="match status" value="1"/>
</dbReference>
<dbReference type="SUPFAM" id="SSF51905">
    <property type="entry name" value="FAD/NAD(P)-binding domain"/>
    <property type="match status" value="1"/>
</dbReference>
<evidence type="ECO:0000313" key="6">
    <source>
        <dbReference type="EMBL" id="RCV46488.1"/>
    </source>
</evidence>
<feature type="region of interest" description="Disordered" evidence="4">
    <location>
        <begin position="99"/>
        <end position="161"/>
    </location>
</feature>
<accession>A0A368SVM4</accession>
<proteinExistence type="inferred from homology"/>
<feature type="compositionally biased region" description="Basic and acidic residues" evidence="4">
    <location>
        <begin position="141"/>
        <end position="161"/>
    </location>
</feature>
<keyword evidence="2" id="KW-0503">Monooxygenase</keyword>
<dbReference type="Pfam" id="PF01494">
    <property type="entry name" value="FAD_binding_3"/>
    <property type="match status" value="1"/>
</dbReference>
<dbReference type="AlphaFoldDB" id="A0A368SVM4"/>
<dbReference type="InterPro" id="IPR002938">
    <property type="entry name" value="FAD-bd"/>
</dbReference>